<dbReference type="Pfam" id="PF00590">
    <property type="entry name" value="TP_methylase"/>
    <property type="match status" value="1"/>
</dbReference>
<evidence type="ECO:0000256" key="2">
    <source>
        <dbReference type="ARBA" id="ARBA00005156"/>
    </source>
</evidence>
<feature type="domain" description="Tetrapyrrole methylase" evidence="6">
    <location>
        <begin position="88"/>
        <end position="199"/>
    </location>
</feature>
<evidence type="ECO:0000256" key="1">
    <source>
        <dbReference type="ARBA" id="ARBA00004006"/>
    </source>
</evidence>
<dbReference type="Proteomes" id="UP001224775">
    <property type="component" value="Unassembled WGS sequence"/>
</dbReference>
<keyword evidence="8" id="KW-1185">Reference proteome</keyword>
<accession>A0AAD8YFZ6</accession>
<proteinExistence type="inferred from homology"/>
<gene>
    <name evidence="7" type="ORF">QTG54_004180</name>
</gene>
<comment type="catalytic activity">
    <reaction evidence="5">
        <text>2-[(3S)-amino-3-carboxypropyl]-L-histidyl-[translation elongation factor 2] + 4 S-adenosyl-L-methionine = diphthine methyl ester-[translation elongation factor 2] + 4 S-adenosyl-L-homocysteine + 3 H(+)</text>
        <dbReference type="Rhea" id="RHEA:42652"/>
        <dbReference type="Rhea" id="RHEA-COMP:9749"/>
        <dbReference type="Rhea" id="RHEA-COMP:10173"/>
        <dbReference type="ChEBI" id="CHEBI:15378"/>
        <dbReference type="ChEBI" id="CHEBI:57856"/>
        <dbReference type="ChEBI" id="CHEBI:59789"/>
        <dbReference type="ChEBI" id="CHEBI:73995"/>
        <dbReference type="ChEBI" id="CHEBI:79005"/>
        <dbReference type="EC" id="2.1.1.314"/>
    </reaction>
</comment>
<organism evidence="7 8">
    <name type="scientific">Skeletonema marinoi</name>
    <dbReference type="NCBI Taxonomy" id="267567"/>
    <lineage>
        <taxon>Eukaryota</taxon>
        <taxon>Sar</taxon>
        <taxon>Stramenopiles</taxon>
        <taxon>Ochrophyta</taxon>
        <taxon>Bacillariophyta</taxon>
        <taxon>Coscinodiscophyceae</taxon>
        <taxon>Thalassiosirophycidae</taxon>
        <taxon>Thalassiosirales</taxon>
        <taxon>Skeletonemataceae</taxon>
        <taxon>Skeletonema</taxon>
        <taxon>Skeletonema marinoi-dohrnii complex</taxon>
    </lineage>
</organism>
<name>A0AAD8YFZ6_9STRA</name>
<dbReference type="GO" id="GO:0032259">
    <property type="term" value="P:methylation"/>
    <property type="evidence" value="ECO:0007669"/>
    <property type="project" value="UniProtKB-KW"/>
</dbReference>
<dbReference type="AlphaFoldDB" id="A0AAD8YFZ6"/>
<dbReference type="InterPro" id="IPR004551">
    <property type="entry name" value="Dphthn_synthase"/>
</dbReference>
<dbReference type="InterPro" id="IPR000878">
    <property type="entry name" value="4pyrrol_Mease"/>
</dbReference>
<dbReference type="PANTHER" id="PTHR10882">
    <property type="entry name" value="DIPHTHINE SYNTHASE"/>
    <property type="match status" value="1"/>
</dbReference>
<dbReference type="GO" id="GO:0017183">
    <property type="term" value="P:protein histidyl modification to diphthamide"/>
    <property type="evidence" value="ECO:0007669"/>
    <property type="project" value="InterPro"/>
</dbReference>
<keyword evidence="7" id="KW-0489">Methyltransferase</keyword>
<sequence length="257" mass="28989">TIHYRPGPIRRKRCHRPWPRTHQIIGQNLSRSLHISFKRGKERLEAFTVVMISLLPIATLWNATLKISMSQPKRECFISRSWRSSMRDTHSDIMLRAREEGVKVEVVHNASAMGAVGCCGLQLYNFGQTVSILTLTMKRGKIVYLPPRFMTVNEASDQLIESEEDLKKGAYLPDKTLCVGLARLGQVDQCIIAGTLEELKEADFGAPLHCLIICGEVHDLELESLRPFLVPNSAFQIDAEGTLFKREDAAEENDAEE</sequence>
<comment type="caution">
    <text evidence="7">The sequence shown here is derived from an EMBL/GenBank/DDBJ whole genome shotgun (WGS) entry which is preliminary data.</text>
</comment>
<dbReference type="SUPFAM" id="SSF53790">
    <property type="entry name" value="Tetrapyrrole methylase"/>
    <property type="match status" value="1"/>
</dbReference>
<evidence type="ECO:0000256" key="3">
    <source>
        <dbReference type="ARBA" id="ARBA00006729"/>
    </source>
</evidence>
<evidence type="ECO:0000313" key="8">
    <source>
        <dbReference type="Proteomes" id="UP001224775"/>
    </source>
</evidence>
<dbReference type="GO" id="GO:0141133">
    <property type="term" value="F:diphthine methyl ester synthase activity"/>
    <property type="evidence" value="ECO:0007669"/>
    <property type="project" value="UniProtKB-EC"/>
</dbReference>
<dbReference type="PANTHER" id="PTHR10882:SF0">
    <property type="entry name" value="DIPHTHINE METHYL ESTER SYNTHASE"/>
    <property type="match status" value="1"/>
</dbReference>
<comment type="similarity">
    <text evidence="3">Belongs to the diphthine synthase family.</text>
</comment>
<dbReference type="Gene3D" id="3.30.950.10">
    <property type="entry name" value="Methyltransferase, Cobalt-precorrin-4 Transmethylase, Domain 2"/>
    <property type="match status" value="2"/>
</dbReference>
<dbReference type="EC" id="2.1.1.314" evidence="4"/>
<comment type="function">
    <text evidence="1">S-adenosyl-L-methionine-dependent methyltransferase that catalyzes four methylations of the modified target histidine residue in translation elongation factor 2 (EF-2), to form an intermediate called diphthine methyl ester. The four successive methylation reactions represent the second step of diphthamide biosynthesis.</text>
</comment>
<evidence type="ECO:0000259" key="6">
    <source>
        <dbReference type="Pfam" id="PF00590"/>
    </source>
</evidence>
<feature type="non-terminal residue" evidence="7">
    <location>
        <position position="257"/>
    </location>
</feature>
<dbReference type="InterPro" id="IPR014776">
    <property type="entry name" value="4pyrrole_Mease_sub2"/>
</dbReference>
<dbReference type="EMBL" id="JATAAI010000006">
    <property type="protein sequence ID" value="KAK1744889.1"/>
    <property type="molecule type" value="Genomic_DNA"/>
</dbReference>
<evidence type="ECO:0000256" key="5">
    <source>
        <dbReference type="ARBA" id="ARBA00048752"/>
    </source>
</evidence>
<keyword evidence="7" id="KW-0808">Transferase</keyword>
<evidence type="ECO:0000256" key="4">
    <source>
        <dbReference type="ARBA" id="ARBA00011927"/>
    </source>
</evidence>
<comment type="pathway">
    <text evidence="2">Protein modification; peptidyl-diphthamide biosynthesis.</text>
</comment>
<reference evidence="7" key="1">
    <citation type="submission" date="2023-06" db="EMBL/GenBank/DDBJ databases">
        <title>Survivors Of The Sea: Transcriptome response of Skeletonema marinoi to long-term dormancy.</title>
        <authorList>
            <person name="Pinder M.I.M."/>
            <person name="Kourtchenko O."/>
            <person name="Robertson E.K."/>
            <person name="Larsson T."/>
            <person name="Maumus F."/>
            <person name="Osuna-Cruz C.M."/>
            <person name="Vancaester E."/>
            <person name="Stenow R."/>
            <person name="Vandepoele K."/>
            <person name="Ploug H."/>
            <person name="Bruchert V."/>
            <person name="Godhe A."/>
            <person name="Topel M."/>
        </authorList>
    </citation>
    <scope>NUCLEOTIDE SEQUENCE</scope>
    <source>
        <strain evidence="7">R05AC</strain>
    </source>
</reference>
<evidence type="ECO:0000313" key="7">
    <source>
        <dbReference type="EMBL" id="KAK1744889.1"/>
    </source>
</evidence>
<dbReference type="InterPro" id="IPR035996">
    <property type="entry name" value="4pyrrol_Methylase_sf"/>
</dbReference>
<protein>
    <recommendedName>
        <fullName evidence="4">diphthine methyl ester synthase</fullName>
        <ecNumber evidence="4">2.1.1.314</ecNumber>
    </recommendedName>
</protein>